<accession>A0A6V7W7P9</accession>
<dbReference type="Proteomes" id="UP000580250">
    <property type="component" value="Unassembled WGS sequence"/>
</dbReference>
<organism evidence="1 2">
    <name type="scientific">Meloidogyne enterolobii</name>
    <name type="common">Root-knot nematode worm</name>
    <name type="synonym">Meloidogyne mayaguensis</name>
    <dbReference type="NCBI Taxonomy" id="390850"/>
    <lineage>
        <taxon>Eukaryota</taxon>
        <taxon>Metazoa</taxon>
        <taxon>Ecdysozoa</taxon>
        <taxon>Nematoda</taxon>
        <taxon>Chromadorea</taxon>
        <taxon>Rhabditida</taxon>
        <taxon>Tylenchina</taxon>
        <taxon>Tylenchomorpha</taxon>
        <taxon>Tylenchoidea</taxon>
        <taxon>Meloidogynidae</taxon>
        <taxon>Meloidogyninae</taxon>
        <taxon>Meloidogyne</taxon>
    </lineage>
</organism>
<dbReference type="AlphaFoldDB" id="A0A6V7W7P9"/>
<protein>
    <submittedName>
        <fullName evidence="1">Uncharacterized protein</fullName>
    </submittedName>
</protein>
<evidence type="ECO:0000313" key="2">
    <source>
        <dbReference type="Proteomes" id="UP000580250"/>
    </source>
</evidence>
<comment type="caution">
    <text evidence="1">The sequence shown here is derived from an EMBL/GenBank/DDBJ whole genome shotgun (WGS) entry which is preliminary data.</text>
</comment>
<dbReference type="EMBL" id="CAJEWN010000455">
    <property type="protein sequence ID" value="CAD2183079.1"/>
    <property type="molecule type" value="Genomic_DNA"/>
</dbReference>
<sequence length="66" mass="7577">MEEGSKMVAIKPLFYANIELNGTGENDIKIINVNGIDTYLNEWRDVQHKLTRLICYLNPEGPKKIN</sequence>
<gene>
    <name evidence="1" type="ORF">MENT_LOCUS35342</name>
</gene>
<name>A0A6V7W7P9_MELEN</name>
<evidence type="ECO:0000313" key="1">
    <source>
        <dbReference type="EMBL" id="CAD2183079.1"/>
    </source>
</evidence>
<proteinExistence type="predicted"/>
<dbReference type="OrthoDB" id="10618484at2759"/>
<reference evidence="1 2" key="1">
    <citation type="submission" date="2020-08" db="EMBL/GenBank/DDBJ databases">
        <authorList>
            <person name="Koutsovoulos G."/>
            <person name="Danchin GJ E."/>
        </authorList>
    </citation>
    <scope>NUCLEOTIDE SEQUENCE [LARGE SCALE GENOMIC DNA]</scope>
</reference>